<evidence type="ECO:0000256" key="3">
    <source>
        <dbReference type="ARBA" id="ARBA00012229"/>
    </source>
</evidence>
<evidence type="ECO:0000256" key="6">
    <source>
        <dbReference type="ARBA" id="ARBA00022621"/>
    </source>
</evidence>
<dbReference type="Proteomes" id="UP000753724">
    <property type="component" value="Unassembled WGS sequence"/>
</dbReference>
<keyword evidence="4" id="KW-0216">Detoxification</keyword>
<dbReference type="SUPFAM" id="SSF46458">
    <property type="entry name" value="Globin-like"/>
    <property type="match status" value="1"/>
</dbReference>
<dbReference type="RefSeq" id="WP_161719082.1">
    <property type="nucleotide sequence ID" value="NZ_JAAAPO010000004.1"/>
</dbReference>
<dbReference type="InterPro" id="IPR012292">
    <property type="entry name" value="Globin/Proto"/>
</dbReference>
<dbReference type="NCBIfam" id="NF009805">
    <property type="entry name" value="PRK13289.1"/>
    <property type="match status" value="1"/>
</dbReference>
<evidence type="ECO:0000256" key="13">
    <source>
        <dbReference type="ARBA" id="ARBA00049433"/>
    </source>
</evidence>
<comment type="similarity">
    <text evidence="14">Belongs to the globin family.</text>
</comment>
<keyword evidence="17" id="KW-0560">Oxidoreductase</keyword>
<dbReference type="InterPro" id="IPR001433">
    <property type="entry name" value="OxRdtase_FAD/NAD-bd"/>
</dbReference>
<organism evidence="17 18">
    <name type="scientific">Novosphingobium ovatum</name>
    <dbReference type="NCBI Taxonomy" id="1908523"/>
    <lineage>
        <taxon>Bacteria</taxon>
        <taxon>Pseudomonadati</taxon>
        <taxon>Pseudomonadota</taxon>
        <taxon>Alphaproteobacteria</taxon>
        <taxon>Sphingomonadales</taxon>
        <taxon>Sphingomonadaceae</taxon>
        <taxon>Novosphingobium</taxon>
    </lineage>
</organism>
<protein>
    <recommendedName>
        <fullName evidence="3">nitric oxide dioxygenase</fullName>
        <ecNumber evidence="3">1.14.12.17</ecNumber>
    </recommendedName>
</protein>
<dbReference type="Gene3D" id="1.10.490.10">
    <property type="entry name" value="Globins"/>
    <property type="match status" value="1"/>
</dbReference>
<dbReference type="Gene3D" id="2.40.30.10">
    <property type="entry name" value="Translation factors"/>
    <property type="match status" value="1"/>
</dbReference>
<dbReference type="PANTHER" id="PTHR43396">
    <property type="entry name" value="FLAVOHEMOPROTEIN"/>
    <property type="match status" value="1"/>
</dbReference>
<dbReference type="CDD" id="cd14780">
    <property type="entry name" value="HmpPa-globin-like"/>
    <property type="match status" value="1"/>
</dbReference>
<evidence type="ECO:0000256" key="10">
    <source>
        <dbReference type="ARBA" id="ARBA00023027"/>
    </source>
</evidence>
<keyword evidence="6 14" id="KW-0561">Oxygen transport</keyword>
<evidence type="ECO:0000259" key="16">
    <source>
        <dbReference type="PROSITE" id="PS51384"/>
    </source>
</evidence>
<comment type="catalytic activity">
    <reaction evidence="13">
        <text>2 nitric oxide + NADPH + 2 O2 = 2 nitrate + NADP(+) + H(+)</text>
        <dbReference type="Rhea" id="RHEA:19465"/>
        <dbReference type="ChEBI" id="CHEBI:15378"/>
        <dbReference type="ChEBI" id="CHEBI:15379"/>
        <dbReference type="ChEBI" id="CHEBI:16480"/>
        <dbReference type="ChEBI" id="CHEBI:17632"/>
        <dbReference type="ChEBI" id="CHEBI:57783"/>
        <dbReference type="ChEBI" id="CHEBI:58349"/>
        <dbReference type="EC" id="1.14.12.17"/>
    </reaction>
</comment>
<evidence type="ECO:0000256" key="2">
    <source>
        <dbReference type="ARBA" id="ARBA00006401"/>
    </source>
</evidence>
<dbReference type="SUPFAM" id="SSF52343">
    <property type="entry name" value="Ferredoxin reductase-like, C-terminal NADP-linked domain"/>
    <property type="match status" value="1"/>
</dbReference>
<evidence type="ECO:0000256" key="9">
    <source>
        <dbReference type="ARBA" id="ARBA00023004"/>
    </source>
</evidence>
<dbReference type="InterPro" id="IPR017927">
    <property type="entry name" value="FAD-bd_FR_type"/>
</dbReference>
<comment type="cofactor">
    <cofactor evidence="1">
        <name>heme b</name>
        <dbReference type="ChEBI" id="CHEBI:60344"/>
    </cofactor>
</comment>
<evidence type="ECO:0000256" key="1">
    <source>
        <dbReference type="ARBA" id="ARBA00001970"/>
    </source>
</evidence>
<name>A0ABW9XFC3_9SPHN</name>
<dbReference type="EMBL" id="JAAAPO010000004">
    <property type="protein sequence ID" value="NBC37244.1"/>
    <property type="molecule type" value="Genomic_DNA"/>
</dbReference>
<keyword evidence="9" id="KW-0408">Iron</keyword>
<feature type="domain" description="Globin" evidence="15">
    <location>
        <begin position="1"/>
        <end position="139"/>
    </location>
</feature>
<evidence type="ECO:0000256" key="4">
    <source>
        <dbReference type="ARBA" id="ARBA00022575"/>
    </source>
</evidence>
<gene>
    <name evidence="17" type="primary">hmpA</name>
    <name evidence="17" type="ORF">GTZ99_11825</name>
</gene>
<dbReference type="PROSITE" id="PS01033">
    <property type="entry name" value="GLOBIN"/>
    <property type="match status" value="1"/>
</dbReference>
<keyword evidence="14" id="KW-0813">Transport</keyword>
<dbReference type="Pfam" id="PF00970">
    <property type="entry name" value="FAD_binding_6"/>
    <property type="match status" value="1"/>
</dbReference>
<dbReference type="InterPro" id="IPR000971">
    <property type="entry name" value="Globin"/>
</dbReference>
<dbReference type="Gene3D" id="3.40.50.80">
    <property type="entry name" value="Nucleotide-binding domain of ferredoxin-NADP reductase (FNR) module"/>
    <property type="match status" value="1"/>
</dbReference>
<accession>A0ABW9XFC3</accession>
<keyword evidence="8" id="KW-0521">NADP</keyword>
<evidence type="ECO:0000256" key="8">
    <source>
        <dbReference type="ARBA" id="ARBA00022857"/>
    </source>
</evidence>
<keyword evidence="18" id="KW-1185">Reference proteome</keyword>
<evidence type="ECO:0000256" key="5">
    <source>
        <dbReference type="ARBA" id="ARBA00022617"/>
    </source>
</evidence>
<comment type="similarity">
    <text evidence="2">In the C-terminal section; belongs to the flavoprotein pyridine nucleotide cytochrome reductase family.</text>
</comment>
<dbReference type="InterPro" id="IPR039261">
    <property type="entry name" value="FNR_nucleotide-bd"/>
</dbReference>
<dbReference type="PRINTS" id="PR00410">
    <property type="entry name" value="PHEHYDRXLASE"/>
</dbReference>
<comment type="caution">
    <text evidence="17">The sequence shown here is derived from an EMBL/GenBank/DDBJ whole genome shotgun (WGS) entry which is preliminary data.</text>
</comment>
<dbReference type="SUPFAM" id="SSF63380">
    <property type="entry name" value="Riboflavin synthase domain-like"/>
    <property type="match status" value="1"/>
</dbReference>
<evidence type="ECO:0000313" key="17">
    <source>
        <dbReference type="EMBL" id="NBC37244.1"/>
    </source>
</evidence>
<dbReference type="InterPro" id="IPR008333">
    <property type="entry name" value="Cbr1-like_FAD-bd_dom"/>
</dbReference>
<evidence type="ECO:0000256" key="11">
    <source>
        <dbReference type="ARBA" id="ARBA00025094"/>
    </source>
</evidence>
<comment type="function">
    <text evidence="11">Is involved in NO detoxification in an aerobic process, termed nitric oxide dioxygenase (NOD) reaction that utilizes O(2) and NAD(P)H to convert NO to nitrate, which protects the bacterium from various noxious nitrogen compounds. Therefore, plays a central role in the inducible response to nitrosative stress.</text>
</comment>
<dbReference type="EC" id="1.14.12.17" evidence="3"/>
<dbReference type="CDD" id="cd06184">
    <property type="entry name" value="flavohem_like_fad_nad_binding"/>
    <property type="match status" value="1"/>
</dbReference>
<dbReference type="Pfam" id="PF00175">
    <property type="entry name" value="NAD_binding_1"/>
    <property type="match status" value="1"/>
</dbReference>
<proteinExistence type="inferred from homology"/>
<dbReference type="Pfam" id="PF00042">
    <property type="entry name" value="Globin"/>
    <property type="match status" value="1"/>
</dbReference>
<evidence type="ECO:0000313" key="18">
    <source>
        <dbReference type="Proteomes" id="UP000753724"/>
    </source>
</evidence>
<dbReference type="GO" id="GO:0008941">
    <property type="term" value="F:nitric oxide dioxygenase NAD(P)H activity"/>
    <property type="evidence" value="ECO:0007669"/>
    <property type="project" value="UniProtKB-EC"/>
</dbReference>
<dbReference type="PROSITE" id="PS51384">
    <property type="entry name" value="FAD_FR"/>
    <property type="match status" value="1"/>
</dbReference>
<evidence type="ECO:0000256" key="7">
    <source>
        <dbReference type="ARBA" id="ARBA00022723"/>
    </source>
</evidence>
<keyword evidence="7" id="KW-0479">Metal-binding</keyword>
<reference evidence="18" key="1">
    <citation type="submission" date="2020-01" db="EMBL/GenBank/DDBJ databases">
        <title>Sphingomonas sp. strain CSW-10.</title>
        <authorList>
            <person name="Chen W.-M."/>
        </authorList>
    </citation>
    <scope>NUCLEOTIDE SEQUENCE [LARGE SCALE GENOMIC DNA]</scope>
    <source>
        <strain evidence="18">FSY-8</strain>
    </source>
</reference>
<keyword evidence="10" id="KW-0520">NAD</keyword>
<keyword evidence="5 14" id="KW-0349">Heme</keyword>
<evidence type="ECO:0000256" key="12">
    <source>
        <dbReference type="ARBA" id="ARBA00048649"/>
    </source>
</evidence>
<sequence length="388" mass="41967">MLSAEQTAIIKATVPLLETGGEALTTHFYTMMLSEYAQVRPLFNQAHQAHGTQPRALANAVLQYARHIDNLGALGALPAQIIQKHVALQILPEHYPIVGACLLRAIREVLGEEIATDAVIEAWGEAYWQLANILIGAEAAEYERLAAAPGGWRGGRDFRVAHKVAESAEITSFTLEPVDGGAVVAYQPGQYLGLRLTIDGQEVRRNYSLSQMADGQTLRISVKREKGGLVSNHLHDHVQVGDTLEVFPPAGEFVLRDGDAPLALISGGVGITPTLAMAQAALAAGKRDVIFIHYARNGDVHAFGDLIDGWAAHPRFSAYVVYEQGEHRDGLSGRPSLDQLQAWVPVDADAYFLGPKPFMGFVNKALAEIGLPAENRHYEFFGPAEALG</sequence>
<feature type="domain" description="FAD-binding FR-type" evidence="16">
    <location>
        <begin position="153"/>
        <end position="256"/>
    </location>
</feature>
<dbReference type="PANTHER" id="PTHR43396:SF3">
    <property type="entry name" value="FLAVOHEMOPROTEIN"/>
    <property type="match status" value="1"/>
</dbReference>
<evidence type="ECO:0000256" key="14">
    <source>
        <dbReference type="RuleBase" id="RU000356"/>
    </source>
</evidence>
<comment type="catalytic activity">
    <reaction evidence="12">
        <text>2 nitric oxide + NADH + 2 O2 = 2 nitrate + NAD(+) + H(+)</text>
        <dbReference type="Rhea" id="RHEA:19469"/>
        <dbReference type="ChEBI" id="CHEBI:15378"/>
        <dbReference type="ChEBI" id="CHEBI:15379"/>
        <dbReference type="ChEBI" id="CHEBI:16480"/>
        <dbReference type="ChEBI" id="CHEBI:17632"/>
        <dbReference type="ChEBI" id="CHEBI:57540"/>
        <dbReference type="ChEBI" id="CHEBI:57945"/>
        <dbReference type="EC" id="1.14.12.17"/>
    </reaction>
</comment>
<evidence type="ECO:0000259" key="15">
    <source>
        <dbReference type="PROSITE" id="PS01033"/>
    </source>
</evidence>
<dbReference type="InterPro" id="IPR009050">
    <property type="entry name" value="Globin-like_sf"/>
</dbReference>
<dbReference type="InterPro" id="IPR017938">
    <property type="entry name" value="Riboflavin_synthase-like_b-brl"/>
</dbReference>